<feature type="domain" description="RHS protein conserved region" evidence="1">
    <location>
        <begin position="77"/>
        <end position="113"/>
    </location>
</feature>
<dbReference type="Pfam" id="PF25218">
    <property type="entry name" value="TseH"/>
    <property type="match status" value="1"/>
</dbReference>
<name>A0ABV4UFY7_9RHOO</name>
<evidence type="ECO:0000313" key="3">
    <source>
        <dbReference type="EMBL" id="MFA9950087.1"/>
    </source>
</evidence>
<comment type="caution">
    <text evidence="3">The sequence shown here is derived from an EMBL/GenBank/DDBJ whole genome shotgun (WGS) entry which is preliminary data.</text>
</comment>
<evidence type="ECO:0000259" key="1">
    <source>
        <dbReference type="Pfam" id="PF03527"/>
    </source>
</evidence>
<sequence length="335" mass="36466">MAAFGNSAQVEHLEALLRQAFRSAGLAGVSGVAGEAKALAGLNEKEAFAQKEVPGQAGDFLPAGLTSAPVADGALRVYYYHCDPVGLPLALSDEAGTVCWAARHDPWGNIEEEFNADPEHIEQTLRLPGQQHDKATGLYYNRHRFYDPRLGAYISQDPIGLAGGMQPYRYPHNPFGAIDPWGLEVCYVHFPDYPITYTEGKTNTLLGGHAGVLGIGLTGKTRYYEYGRYSSGNLIGQKLPSSQGNIRRISMPDLIIKDGNPTQKSMDRLTAALSKRAGAGTKVTLTCNSNSNEQNVYEYIENIANNLERKPYSWNPFSPNHCRSFAKDAVSAGLP</sequence>
<organism evidence="3 4">
    <name type="scientific">Dentiradicibacter hellwigii</name>
    <dbReference type="NCBI Taxonomy" id="3149053"/>
    <lineage>
        <taxon>Bacteria</taxon>
        <taxon>Pseudomonadati</taxon>
        <taxon>Pseudomonadota</taxon>
        <taxon>Betaproteobacteria</taxon>
        <taxon>Rhodocyclales</taxon>
        <taxon>Rhodocyclaceae</taxon>
        <taxon>Dentiradicibacter</taxon>
    </lineage>
</organism>
<dbReference type="InterPro" id="IPR022385">
    <property type="entry name" value="Rhs_assc_core"/>
</dbReference>
<dbReference type="Pfam" id="PF03527">
    <property type="entry name" value="RHS"/>
    <property type="match status" value="1"/>
</dbReference>
<evidence type="ECO:0000259" key="2">
    <source>
        <dbReference type="Pfam" id="PF25218"/>
    </source>
</evidence>
<dbReference type="InterPro" id="IPR057382">
    <property type="entry name" value="TseH"/>
</dbReference>
<dbReference type="EMBL" id="JBEUWX010000002">
    <property type="protein sequence ID" value="MFA9950087.1"/>
    <property type="molecule type" value="Genomic_DNA"/>
</dbReference>
<dbReference type="NCBIfam" id="TIGR03696">
    <property type="entry name" value="Rhs_assc_core"/>
    <property type="match status" value="1"/>
</dbReference>
<gene>
    <name evidence="3" type="ORF">ABCS64_07115</name>
</gene>
<dbReference type="InterPro" id="IPR050708">
    <property type="entry name" value="T6SS_VgrG/RHS"/>
</dbReference>
<keyword evidence="4" id="KW-1185">Reference proteome</keyword>
<protein>
    <submittedName>
        <fullName evidence="3">RHS repeat-associated core domain-containing protein</fullName>
    </submittedName>
</protein>
<evidence type="ECO:0000313" key="4">
    <source>
        <dbReference type="Proteomes" id="UP001574673"/>
    </source>
</evidence>
<dbReference type="PANTHER" id="PTHR32305">
    <property type="match status" value="1"/>
</dbReference>
<dbReference type="PRINTS" id="PR00394">
    <property type="entry name" value="RHSPROTEIN"/>
</dbReference>
<feature type="domain" description="Type VI secretion system effector TseH-like" evidence="2">
    <location>
        <begin position="201"/>
        <end position="330"/>
    </location>
</feature>
<dbReference type="PANTHER" id="PTHR32305:SF15">
    <property type="entry name" value="PROTEIN RHSA-RELATED"/>
    <property type="match status" value="1"/>
</dbReference>
<reference evidence="4" key="1">
    <citation type="submission" date="2024-06" db="EMBL/GenBank/DDBJ databases">
        <title>Radixoralia hellwigii gen. nov., sp nov., isolated from a root canal in the human oral cavity.</title>
        <authorList>
            <person name="Bartsch S."/>
            <person name="Wittmer A."/>
            <person name="Schulz A.-K."/>
            <person name="Neumann-Schaal M."/>
            <person name="Wolf J."/>
            <person name="Gronow S."/>
            <person name="Tennert C."/>
            <person name="Haecker G."/>
            <person name="Cieplik F."/>
            <person name="Al-Ahmad A."/>
        </authorList>
    </citation>
    <scope>NUCLEOTIDE SEQUENCE [LARGE SCALE GENOMIC DNA]</scope>
    <source>
        <strain evidence="4">Wk13</strain>
    </source>
</reference>
<dbReference type="InterPro" id="IPR001826">
    <property type="entry name" value="RHS"/>
</dbReference>
<proteinExistence type="predicted"/>
<accession>A0ABV4UFY7</accession>
<dbReference type="Proteomes" id="UP001574673">
    <property type="component" value="Unassembled WGS sequence"/>
</dbReference>
<dbReference type="Gene3D" id="2.180.10.10">
    <property type="entry name" value="RHS repeat-associated core"/>
    <property type="match status" value="1"/>
</dbReference>
<dbReference type="RefSeq" id="WP_418891168.1">
    <property type="nucleotide sequence ID" value="NZ_JBEUWX010000002.1"/>
</dbReference>